<reference evidence="2 3" key="1">
    <citation type="submission" date="2023-01" db="EMBL/GenBank/DDBJ databases">
        <title>Analysis of 21 Apiospora genomes using comparative genomics revels a genus with tremendous synthesis potential of carbohydrate active enzymes and secondary metabolites.</title>
        <authorList>
            <person name="Sorensen T."/>
        </authorList>
    </citation>
    <scope>NUCLEOTIDE SEQUENCE [LARGE SCALE GENOMIC DNA]</scope>
    <source>
        <strain evidence="2 3">CBS 20057</strain>
    </source>
</reference>
<sequence>MGVLQTLPDEVLLHILAQLTLDAFYCLVRTCRTFMRLGHDGYCRRMFERDCQPVLYFEDLERHYRHYRDVYAPGVSIYEHHQFSTSPFKPPGEFIPPWSPQGQITGQYRDSERFTIPMLATHDMTPHRISYNIHDYDNRHMAKIAALLLKDTLCSPCWEFRGKPAFHHRLQLLMRPLYCTGCQLYHARALFSQSAVENGNYRHRLCIGWTGRIRICAHKDMTWQEYTKDRRLTPYRCKPCKTKFTTAVIVSTIQLLDLSREQQGLDEQLDLVRAVLERSGDMTCPHYPLNDPTIRTYLLYTIRQVLPSNNGQTQSFTFAKPLLDCWGKPWGCPTCKSAFSILIGLTRAKDTSSSRTLLFLRLIVSRPLDKPNIAKPCDSRWLTQLEPSKENRNDDAHGVTWCDNATCGTSKRRRKEALLFWLMETGVKAVPQPALSRASAAGREHWLWFAFWWFLRTDHMPTDGEDDHQPRQRWLRDLDKQGLYTKVMGGAYRNGTSGIGKADWRQAALQHALTLYNDGRMADALLKIKVYGHWKKYETYLKGERRRPLAVARDWLRGELLLAQYLDQHKCN</sequence>
<dbReference type="EMBL" id="JAQQWI010000018">
    <property type="protein sequence ID" value="KAK8001005.1"/>
    <property type="molecule type" value="Genomic_DNA"/>
</dbReference>
<protein>
    <recommendedName>
        <fullName evidence="1">F-box domain-containing protein</fullName>
    </recommendedName>
</protein>
<evidence type="ECO:0000313" key="2">
    <source>
        <dbReference type="EMBL" id="KAK8001005.1"/>
    </source>
</evidence>
<organism evidence="2 3">
    <name type="scientific">Apiospora marii</name>
    <dbReference type="NCBI Taxonomy" id="335849"/>
    <lineage>
        <taxon>Eukaryota</taxon>
        <taxon>Fungi</taxon>
        <taxon>Dikarya</taxon>
        <taxon>Ascomycota</taxon>
        <taxon>Pezizomycotina</taxon>
        <taxon>Sordariomycetes</taxon>
        <taxon>Xylariomycetidae</taxon>
        <taxon>Amphisphaeriales</taxon>
        <taxon>Apiosporaceae</taxon>
        <taxon>Apiospora</taxon>
    </lineage>
</organism>
<dbReference type="PROSITE" id="PS50181">
    <property type="entry name" value="FBOX"/>
    <property type="match status" value="1"/>
</dbReference>
<dbReference type="InterPro" id="IPR036047">
    <property type="entry name" value="F-box-like_dom_sf"/>
</dbReference>
<keyword evidence="3" id="KW-1185">Reference proteome</keyword>
<comment type="caution">
    <text evidence="2">The sequence shown here is derived from an EMBL/GenBank/DDBJ whole genome shotgun (WGS) entry which is preliminary data.</text>
</comment>
<accession>A0ABR1R6A4</accession>
<dbReference type="Pfam" id="PF12937">
    <property type="entry name" value="F-box-like"/>
    <property type="match status" value="1"/>
</dbReference>
<dbReference type="SUPFAM" id="SSF81383">
    <property type="entry name" value="F-box domain"/>
    <property type="match status" value="1"/>
</dbReference>
<evidence type="ECO:0000259" key="1">
    <source>
        <dbReference type="PROSITE" id="PS50181"/>
    </source>
</evidence>
<evidence type="ECO:0000313" key="3">
    <source>
        <dbReference type="Proteomes" id="UP001396898"/>
    </source>
</evidence>
<dbReference type="InterPro" id="IPR001810">
    <property type="entry name" value="F-box_dom"/>
</dbReference>
<dbReference type="Proteomes" id="UP001396898">
    <property type="component" value="Unassembled WGS sequence"/>
</dbReference>
<name>A0ABR1R6A4_9PEZI</name>
<gene>
    <name evidence="2" type="ORF">PG991_013227</name>
</gene>
<feature type="domain" description="F-box" evidence="1">
    <location>
        <begin position="1"/>
        <end position="50"/>
    </location>
</feature>
<dbReference type="CDD" id="cd09917">
    <property type="entry name" value="F-box_SF"/>
    <property type="match status" value="1"/>
</dbReference>
<proteinExistence type="predicted"/>